<feature type="domain" description="KRAB" evidence="1">
    <location>
        <begin position="39"/>
        <end position="89"/>
    </location>
</feature>
<keyword evidence="3" id="KW-1185">Reference proteome</keyword>
<dbReference type="Gene3D" id="6.10.140.140">
    <property type="match status" value="1"/>
</dbReference>
<dbReference type="Ensembl" id="ENSOCUT00000035169.1">
    <property type="protein sequence ID" value="ENSOCUP00000027908.1"/>
    <property type="gene ID" value="ENSOCUG00000036159.1"/>
</dbReference>
<evidence type="ECO:0000313" key="3">
    <source>
        <dbReference type="Proteomes" id="UP000001811"/>
    </source>
</evidence>
<proteinExistence type="predicted"/>
<reference evidence="2" key="2">
    <citation type="submission" date="2025-08" db="UniProtKB">
        <authorList>
            <consortium name="Ensembl"/>
        </authorList>
    </citation>
    <scope>IDENTIFICATION</scope>
    <source>
        <strain evidence="2">Thorbecke</strain>
    </source>
</reference>
<reference evidence="2" key="3">
    <citation type="submission" date="2025-09" db="UniProtKB">
        <authorList>
            <consortium name="Ensembl"/>
        </authorList>
    </citation>
    <scope>IDENTIFICATION</scope>
    <source>
        <strain evidence="2">Thorbecke</strain>
    </source>
</reference>
<dbReference type="EMBL" id="AAGW02017132">
    <property type="status" value="NOT_ANNOTATED_CDS"/>
    <property type="molecule type" value="Genomic_DNA"/>
</dbReference>
<name>A0A5F9C292_RABIT</name>
<dbReference type="Proteomes" id="UP000001811">
    <property type="component" value="Chromosome 14"/>
</dbReference>
<dbReference type="InterPro" id="IPR036051">
    <property type="entry name" value="KRAB_dom_sf"/>
</dbReference>
<sequence>MPDAPVPDFRAGTLWPPCSLGLSGPLEFTVRGRSRLEGLSFEDLTVYFTHEEWQDLDDAQRTPYREVMHYLVNINFQSTVYGLQWLPPR</sequence>
<dbReference type="Pfam" id="PF01352">
    <property type="entry name" value="KRAB"/>
    <property type="match status" value="1"/>
</dbReference>
<dbReference type="InParanoid" id="A0A5F9C292"/>
<dbReference type="SUPFAM" id="SSF109640">
    <property type="entry name" value="KRAB domain (Kruppel-associated box)"/>
    <property type="match status" value="1"/>
</dbReference>
<reference evidence="2 3" key="1">
    <citation type="journal article" date="2011" name="Nature">
        <title>A high-resolution map of human evolutionary constraint using 29 mammals.</title>
        <authorList>
            <person name="Lindblad-Toh K."/>
            <person name="Garber M."/>
            <person name="Zuk O."/>
            <person name="Lin M.F."/>
            <person name="Parker B.J."/>
            <person name="Washietl S."/>
            <person name="Kheradpour P."/>
            <person name="Ernst J."/>
            <person name="Jordan G."/>
            <person name="Mauceli E."/>
            <person name="Ward L.D."/>
            <person name="Lowe C.B."/>
            <person name="Holloway A.K."/>
            <person name="Clamp M."/>
            <person name="Gnerre S."/>
            <person name="Alfoldi J."/>
            <person name="Beal K."/>
            <person name="Chang J."/>
            <person name="Clawson H."/>
            <person name="Cuff J."/>
            <person name="Di Palma F."/>
            <person name="Fitzgerald S."/>
            <person name="Flicek P."/>
            <person name="Guttman M."/>
            <person name="Hubisz M.J."/>
            <person name="Jaffe D.B."/>
            <person name="Jungreis I."/>
            <person name="Kent W.J."/>
            <person name="Kostka D."/>
            <person name="Lara M."/>
            <person name="Martins A.L."/>
            <person name="Massingham T."/>
            <person name="Moltke I."/>
            <person name="Raney B.J."/>
            <person name="Rasmussen M.D."/>
            <person name="Robinson J."/>
            <person name="Stark A."/>
            <person name="Vilella A.J."/>
            <person name="Wen J."/>
            <person name="Xie X."/>
            <person name="Zody M.C."/>
            <person name="Baldwin J."/>
            <person name="Bloom T."/>
            <person name="Chin C.W."/>
            <person name="Heiman D."/>
            <person name="Nicol R."/>
            <person name="Nusbaum C."/>
            <person name="Young S."/>
            <person name="Wilkinson J."/>
            <person name="Worley K.C."/>
            <person name="Kovar C.L."/>
            <person name="Muzny D.M."/>
            <person name="Gibbs R.A."/>
            <person name="Cree A."/>
            <person name="Dihn H.H."/>
            <person name="Fowler G."/>
            <person name="Jhangiani S."/>
            <person name="Joshi V."/>
            <person name="Lee S."/>
            <person name="Lewis L.R."/>
            <person name="Nazareth L.V."/>
            <person name="Okwuonu G."/>
            <person name="Santibanez J."/>
            <person name="Warren W.C."/>
            <person name="Mardis E.R."/>
            <person name="Weinstock G.M."/>
            <person name="Wilson R.K."/>
            <person name="Delehaunty K."/>
            <person name="Dooling D."/>
            <person name="Fronik C."/>
            <person name="Fulton L."/>
            <person name="Fulton B."/>
            <person name="Graves T."/>
            <person name="Minx P."/>
            <person name="Sodergren E."/>
            <person name="Birney E."/>
            <person name="Margulies E.H."/>
            <person name="Herrero J."/>
            <person name="Green E.D."/>
            <person name="Haussler D."/>
            <person name="Siepel A."/>
            <person name="Goldman N."/>
            <person name="Pollard K.S."/>
            <person name="Pedersen J.S."/>
            <person name="Lander E.S."/>
            <person name="Kellis M."/>
        </authorList>
    </citation>
    <scope>NUCLEOTIDE SEQUENCE [LARGE SCALE GENOMIC DNA]</scope>
    <source>
        <strain evidence="2 3">Thorbecke inbred</strain>
    </source>
</reference>
<evidence type="ECO:0000313" key="2">
    <source>
        <dbReference type="Ensembl" id="ENSOCUP00000027908.1"/>
    </source>
</evidence>
<dbReference type="AlphaFoldDB" id="A0A5F9C292"/>
<accession>A0A5F9C292</accession>
<dbReference type="Bgee" id="ENSOCUG00000036159">
    <property type="expression patterns" value="Expressed in kidney and 5 other cell types or tissues"/>
</dbReference>
<protein>
    <recommendedName>
        <fullName evidence="1">KRAB domain-containing protein</fullName>
    </recommendedName>
</protein>
<organism evidence="2 3">
    <name type="scientific">Oryctolagus cuniculus</name>
    <name type="common">Rabbit</name>
    <dbReference type="NCBI Taxonomy" id="9986"/>
    <lineage>
        <taxon>Eukaryota</taxon>
        <taxon>Metazoa</taxon>
        <taxon>Chordata</taxon>
        <taxon>Craniata</taxon>
        <taxon>Vertebrata</taxon>
        <taxon>Euteleostomi</taxon>
        <taxon>Mammalia</taxon>
        <taxon>Eutheria</taxon>
        <taxon>Euarchontoglires</taxon>
        <taxon>Glires</taxon>
        <taxon>Lagomorpha</taxon>
        <taxon>Leporidae</taxon>
        <taxon>Oryctolagus</taxon>
    </lineage>
</organism>
<dbReference type="PROSITE" id="PS50805">
    <property type="entry name" value="KRAB"/>
    <property type="match status" value="1"/>
</dbReference>
<dbReference type="CDD" id="cd07765">
    <property type="entry name" value="KRAB_A-box"/>
    <property type="match status" value="1"/>
</dbReference>
<dbReference type="GO" id="GO:0006355">
    <property type="term" value="P:regulation of DNA-templated transcription"/>
    <property type="evidence" value="ECO:0007669"/>
    <property type="project" value="InterPro"/>
</dbReference>
<dbReference type="InterPro" id="IPR001909">
    <property type="entry name" value="KRAB"/>
</dbReference>
<evidence type="ECO:0000259" key="1">
    <source>
        <dbReference type="PROSITE" id="PS50805"/>
    </source>
</evidence>